<dbReference type="SMART" id="SM00443">
    <property type="entry name" value="G_patch"/>
    <property type="match status" value="1"/>
</dbReference>
<sequence>MDDLVSDLTMALEETTRSPKSSKNYMAMASSKRQKKKKGKKKRITCVELDNTSEASESSLEGALRGYMESRLQQSDSDDVLSKTHYYTRLSMPARTEYIPSVESDSFTDNISPVKPQRRRKKYKSMVIDVECMPAPQSTVVPFKSKSKAKMEVEVRKESPIPETTKETTGEQIFPGKRKRSSKSKSDNNKDNSEKFDTMDTGNESQESSSWTSFSSSDSEGISTHDEGREADDEQSDFFHEPGPACGIPGIIPWWENEAKDENEMESEKEFHQILSGTFENMSKTSQLAFKARVTKLMAKSGREVRFGRRRLKEKTPGYTVSNYIEDKQMWNSMQGVYSPPFPSKENKDSKKLRKSPALTNPEGFVGEEACPIPESNIGNKMLQSMGWKPGSGLGAEGEGIQTPVLAYRRLRRTGLGHSKTKQKKS</sequence>
<organism evidence="3 4">
    <name type="scientific">Mytilus coruscus</name>
    <name type="common">Sea mussel</name>
    <dbReference type="NCBI Taxonomy" id="42192"/>
    <lineage>
        <taxon>Eukaryota</taxon>
        <taxon>Metazoa</taxon>
        <taxon>Spiralia</taxon>
        <taxon>Lophotrochozoa</taxon>
        <taxon>Mollusca</taxon>
        <taxon>Bivalvia</taxon>
        <taxon>Autobranchia</taxon>
        <taxon>Pteriomorphia</taxon>
        <taxon>Mytilida</taxon>
        <taxon>Mytiloidea</taxon>
        <taxon>Mytilidae</taxon>
        <taxon>Mytilinae</taxon>
        <taxon>Mytilus</taxon>
    </lineage>
</organism>
<feature type="region of interest" description="Disordered" evidence="1">
    <location>
        <begin position="145"/>
        <end position="249"/>
    </location>
</feature>
<evidence type="ECO:0000259" key="2">
    <source>
        <dbReference type="PROSITE" id="PS50174"/>
    </source>
</evidence>
<proteinExistence type="predicted"/>
<evidence type="ECO:0000313" key="3">
    <source>
        <dbReference type="EMBL" id="CAC5378484.1"/>
    </source>
</evidence>
<dbReference type="InterPro" id="IPR051189">
    <property type="entry name" value="Splicing_assoc_domain"/>
</dbReference>
<feature type="compositionally biased region" description="Basic and acidic residues" evidence="1">
    <location>
        <begin position="149"/>
        <end position="169"/>
    </location>
</feature>
<feature type="compositionally biased region" description="Low complexity" evidence="1">
    <location>
        <begin position="204"/>
        <end position="220"/>
    </location>
</feature>
<dbReference type="Pfam" id="PF01585">
    <property type="entry name" value="G-patch"/>
    <property type="match status" value="1"/>
</dbReference>
<name>A0A6J8B654_MYTCO</name>
<dbReference type="Proteomes" id="UP000507470">
    <property type="component" value="Unassembled WGS sequence"/>
</dbReference>
<dbReference type="OrthoDB" id="6095487at2759"/>
<dbReference type="PANTHER" id="PTHR14195">
    <property type="entry name" value="G PATCH DOMAIN CONTAINING PROTEIN 2"/>
    <property type="match status" value="1"/>
</dbReference>
<feature type="region of interest" description="Disordered" evidence="1">
    <location>
        <begin position="336"/>
        <end position="370"/>
    </location>
</feature>
<accession>A0A6J8B654</accession>
<dbReference type="PROSITE" id="PS50174">
    <property type="entry name" value="G_PATCH"/>
    <property type="match status" value="1"/>
</dbReference>
<feature type="compositionally biased region" description="Basic residues" evidence="1">
    <location>
        <begin position="32"/>
        <end position="44"/>
    </location>
</feature>
<dbReference type="EMBL" id="CACVKT020002575">
    <property type="protein sequence ID" value="CAC5378484.1"/>
    <property type="molecule type" value="Genomic_DNA"/>
</dbReference>
<protein>
    <submittedName>
        <fullName evidence="3">GPATCH2</fullName>
    </submittedName>
</protein>
<keyword evidence="4" id="KW-1185">Reference proteome</keyword>
<feature type="domain" description="G-patch" evidence="2">
    <location>
        <begin position="375"/>
        <end position="421"/>
    </location>
</feature>
<reference evidence="3 4" key="1">
    <citation type="submission" date="2020-06" db="EMBL/GenBank/DDBJ databases">
        <authorList>
            <person name="Li R."/>
            <person name="Bekaert M."/>
        </authorList>
    </citation>
    <scope>NUCLEOTIDE SEQUENCE [LARGE SCALE GENOMIC DNA]</scope>
    <source>
        <strain evidence="4">wild</strain>
    </source>
</reference>
<evidence type="ECO:0000313" key="4">
    <source>
        <dbReference type="Proteomes" id="UP000507470"/>
    </source>
</evidence>
<feature type="region of interest" description="Disordered" evidence="1">
    <location>
        <begin position="1"/>
        <end position="44"/>
    </location>
</feature>
<feature type="compositionally biased region" description="Basic and acidic residues" evidence="1">
    <location>
        <begin position="184"/>
        <end position="198"/>
    </location>
</feature>
<evidence type="ECO:0000256" key="1">
    <source>
        <dbReference type="SAM" id="MobiDB-lite"/>
    </source>
</evidence>
<dbReference type="GO" id="GO:0003676">
    <property type="term" value="F:nucleic acid binding"/>
    <property type="evidence" value="ECO:0007669"/>
    <property type="project" value="InterPro"/>
</dbReference>
<dbReference type="AlphaFoldDB" id="A0A6J8B654"/>
<dbReference type="InterPro" id="IPR000467">
    <property type="entry name" value="G_patch_dom"/>
</dbReference>
<gene>
    <name evidence="3" type="ORF">MCOR_14684</name>
</gene>